<keyword evidence="2" id="KW-1185">Reference proteome</keyword>
<reference evidence="3" key="1">
    <citation type="submission" date="2022-11" db="UniProtKB">
        <authorList>
            <consortium name="WormBaseParasite"/>
        </authorList>
    </citation>
    <scope>IDENTIFICATION</scope>
</reference>
<feature type="domain" description="BAM-2-like concanavalin A-like" evidence="1">
    <location>
        <begin position="33"/>
        <end position="78"/>
    </location>
</feature>
<protein>
    <recommendedName>
        <fullName evidence="1">BAM-2-like concanavalin A-like domain-containing protein</fullName>
    </recommendedName>
</protein>
<name>A0A915EHP3_9BILA</name>
<proteinExistence type="predicted"/>
<evidence type="ECO:0000313" key="3">
    <source>
        <dbReference type="WBParaSite" id="jg6789"/>
    </source>
</evidence>
<dbReference type="WBParaSite" id="jg6789">
    <property type="protein sequence ID" value="jg6789"/>
    <property type="gene ID" value="jg6789"/>
</dbReference>
<dbReference type="InterPro" id="IPR058815">
    <property type="entry name" value="ConA_BAM2-like"/>
</dbReference>
<evidence type="ECO:0000313" key="2">
    <source>
        <dbReference type="Proteomes" id="UP000887574"/>
    </source>
</evidence>
<evidence type="ECO:0000259" key="1">
    <source>
        <dbReference type="Pfam" id="PF26430"/>
    </source>
</evidence>
<dbReference type="Pfam" id="PF26430">
    <property type="entry name" value="ConA_BAM2"/>
    <property type="match status" value="1"/>
</dbReference>
<sequence length="79" mass="8154">MCNCAASMPSTGGCAATASNQESVSMLSLGSLLLTSNTSVVFKKTALGGRSGKVVDKLWALIRFPTANDRFQTVVELGG</sequence>
<accession>A0A915EHP3</accession>
<dbReference type="Proteomes" id="UP000887574">
    <property type="component" value="Unplaced"/>
</dbReference>
<organism evidence="2 3">
    <name type="scientific">Ditylenchus dipsaci</name>
    <dbReference type="NCBI Taxonomy" id="166011"/>
    <lineage>
        <taxon>Eukaryota</taxon>
        <taxon>Metazoa</taxon>
        <taxon>Ecdysozoa</taxon>
        <taxon>Nematoda</taxon>
        <taxon>Chromadorea</taxon>
        <taxon>Rhabditida</taxon>
        <taxon>Tylenchina</taxon>
        <taxon>Tylenchomorpha</taxon>
        <taxon>Sphaerularioidea</taxon>
        <taxon>Anguinidae</taxon>
        <taxon>Anguininae</taxon>
        <taxon>Ditylenchus</taxon>
    </lineage>
</organism>
<dbReference type="AlphaFoldDB" id="A0A915EHP3"/>